<dbReference type="Gene3D" id="1.25.10.10">
    <property type="entry name" value="Leucine-rich Repeat Variant"/>
    <property type="match status" value="2"/>
</dbReference>
<proteinExistence type="inferred from homology"/>
<keyword evidence="6" id="KW-1185">Reference proteome</keyword>
<evidence type="ECO:0000256" key="1">
    <source>
        <dbReference type="ARBA" id="ARBA00009299"/>
    </source>
</evidence>
<evidence type="ECO:0000313" key="5">
    <source>
        <dbReference type="EMBL" id="MDR9899614.1"/>
    </source>
</evidence>
<evidence type="ECO:0000256" key="4">
    <source>
        <dbReference type="ARBA" id="ARBA00023239"/>
    </source>
</evidence>
<keyword evidence="2" id="KW-0042">Antenna complex</keyword>
<keyword evidence="3" id="KW-0605">Phycobilisome</keyword>
<comment type="caution">
    <text evidence="5">The sequence shown here is derived from an EMBL/GenBank/DDBJ whole genome shotgun (WGS) entry which is preliminary data.</text>
</comment>
<keyword evidence="4" id="KW-0456">Lyase</keyword>
<dbReference type="GO" id="GO:0030089">
    <property type="term" value="C:phycobilisome"/>
    <property type="evidence" value="ECO:0007669"/>
    <property type="project" value="UniProtKB-KW"/>
</dbReference>
<name>A0AAP5MDP4_9CYAN</name>
<evidence type="ECO:0000313" key="6">
    <source>
        <dbReference type="Proteomes" id="UP000667802"/>
    </source>
</evidence>
<dbReference type="GO" id="GO:0016829">
    <property type="term" value="F:lyase activity"/>
    <property type="evidence" value="ECO:0007669"/>
    <property type="project" value="UniProtKB-KW"/>
</dbReference>
<protein>
    <submittedName>
        <fullName evidence="5">HEAT repeat domain-containing protein</fullName>
    </submittedName>
</protein>
<evidence type="ECO:0000256" key="2">
    <source>
        <dbReference type="ARBA" id="ARBA00022549"/>
    </source>
</evidence>
<evidence type="ECO:0000256" key="3">
    <source>
        <dbReference type="ARBA" id="ARBA00022738"/>
    </source>
</evidence>
<dbReference type="RefSeq" id="WP_208348655.1">
    <property type="nucleotide sequence ID" value="NZ_JAALHA020000026.1"/>
</dbReference>
<dbReference type="AlphaFoldDB" id="A0AAP5MDP4"/>
<accession>A0AAP5MDP4</accession>
<dbReference type="Pfam" id="PF13646">
    <property type="entry name" value="HEAT_2"/>
    <property type="match status" value="1"/>
</dbReference>
<sequence length="441" mass="49584">MDKRFFNMFGLTEDQAIALLKTPMEQLAAPTEHYVAVSHLINFPTERSINALIEVVESSASNLYDRITRRKALESLGRLQAQKALPPIVQCLGDEDCYTVENAVWAIGEIGTEDLSILETISQLLDQPNQSYRTIIQTLAKLNYQPALAKLKNFKQADDPTISSAAITAACRLSGDYGQIGEVVEFLQHSSVNARRASIQDLIDAQYYQAIPEIARCPVSIVFRLRGIRLLADYAFSQQKICFADVESHLDKVILDHPNNLDLVHEYDQKPTLDFLVNELYHTDFGRCYLASKTILELYPKEAPEALLQTWEKEAHNDYGAHYHVIKILGWLGYHPAYDLLVEALQNTSPQFQKSRAAAAIALSNLGDEKVISLLKESLNSKIFDLKYACLLALEKLGDTTGKEMVKDDPEWLIRAKANQNLYSNTHRSVIEENEKGVGVL</sequence>
<dbReference type="PANTHER" id="PTHR12697:SF5">
    <property type="entry name" value="DEOXYHYPUSINE HYDROXYLASE"/>
    <property type="match status" value="1"/>
</dbReference>
<dbReference type="InterPro" id="IPR004155">
    <property type="entry name" value="PBS_lyase_HEAT"/>
</dbReference>
<dbReference type="SUPFAM" id="SSF48371">
    <property type="entry name" value="ARM repeat"/>
    <property type="match status" value="1"/>
</dbReference>
<reference evidence="6" key="1">
    <citation type="journal article" date="2021" name="Science">
        <title>Hunting the eagle killer: A cyanobacterial neurotoxin causes vacuolar myelinopathy.</title>
        <authorList>
            <person name="Breinlinger S."/>
            <person name="Phillips T.J."/>
            <person name="Haram B.N."/>
            <person name="Mares J."/>
            <person name="Martinez Yerena J.A."/>
            <person name="Hrouzek P."/>
            <person name="Sobotka R."/>
            <person name="Henderson W.M."/>
            <person name="Schmieder P."/>
            <person name="Williams S.M."/>
            <person name="Lauderdale J.D."/>
            <person name="Wilde H.D."/>
            <person name="Gerrin W."/>
            <person name="Kust A."/>
            <person name="Washington J.W."/>
            <person name="Wagner C."/>
            <person name="Geier B."/>
            <person name="Liebeke M."/>
            <person name="Enke H."/>
            <person name="Niedermeyer T.H.J."/>
            <person name="Wilde S.B."/>
        </authorList>
    </citation>
    <scope>NUCLEOTIDE SEQUENCE [LARGE SCALE GENOMIC DNA]</scope>
    <source>
        <strain evidence="6">Thurmond2011</strain>
    </source>
</reference>
<dbReference type="Pfam" id="PF03130">
    <property type="entry name" value="HEAT_PBS"/>
    <property type="match status" value="1"/>
</dbReference>
<dbReference type="InterPro" id="IPR016024">
    <property type="entry name" value="ARM-type_fold"/>
</dbReference>
<dbReference type="InterPro" id="IPR011989">
    <property type="entry name" value="ARM-like"/>
</dbReference>
<dbReference type="PANTHER" id="PTHR12697">
    <property type="entry name" value="PBS LYASE HEAT-LIKE PROTEIN"/>
    <property type="match status" value="1"/>
</dbReference>
<dbReference type="Proteomes" id="UP000667802">
    <property type="component" value="Unassembled WGS sequence"/>
</dbReference>
<gene>
    <name evidence="5" type="ORF">G7B40_034410</name>
</gene>
<dbReference type="GO" id="GO:0016491">
    <property type="term" value="F:oxidoreductase activity"/>
    <property type="evidence" value="ECO:0007669"/>
    <property type="project" value="TreeGrafter"/>
</dbReference>
<dbReference type="EMBL" id="JAALHA020000026">
    <property type="protein sequence ID" value="MDR9899614.1"/>
    <property type="molecule type" value="Genomic_DNA"/>
</dbReference>
<comment type="similarity">
    <text evidence="1">Belongs to the CpcE/RpcE/PecE family.</text>
</comment>
<dbReference type="SMART" id="SM00567">
    <property type="entry name" value="EZ_HEAT"/>
    <property type="match status" value="4"/>
</dbReference>
<organism evidence="5 6">
    <name type="scientific">Aetokthonos hydrillicola Thurmond2011</name>
    <dbReference type="NCBI Taxonomy" id="2712845"/>
    <lineage>
        <taxon>Bacteria</taxon>
        <taxon>Bacillati</taxon>
        <taxon>Cyanobacteriota</taxon>
        <taxon>Cyanophyceae</taxon>
        <taxon>Nostocales</taxon>
        <taxon>Hapalosiphonaceae</taxon>
        <taxon>Aetokthonos</taxon>
    </lineage>
</organism>